<dbReference type="SUPFAM" id="SSF51569">
    <property type="entry name" value="Aldolase"/>
    <property type="match status" value="1"/>
</dbReference>
<dbReference type="PANTHER" id="PTHR10683">
    <property type="entry name" value="TRANSALDOLASE"/>
    <property type="match status" value="1"/>
</dbReference>
<comment type="caution">
    <text evidence="3">The sequence shown here is derived from an EMBL/GenBank/DDBJ whole genome shotgun (WGS) entry which is preliminary data.</text>
</comment>
<dbReference type="EMBL" id="QRMZ01000017">
    <property type="protein sequence ID" value="RHK05617.1"/>
    <property type="molecule type" value="Genomic_DNA"/>
</dbReference>
<dbReference type="RefSeq" id="WP_151195969.1">
    <property type="nucleotide sequence ID" value="NZ_JAQDXC010000005.1"/>
</dbReference>
<dbReference type="InterPro" id="IPR018225">
    <property type="entry name" value="Transaldolase_AS"/>
</dbReference>
<dbReference type="PROSITE" id="PS01054">
    <property type="entry name" value="TRANSALDOLASE_1"/>
    <property type="match status" value="1"/>
</dbReference>
<dbReference type="PANTHER" id="PTHR10683:SF28">
    <property type="entry name" value="TRANSALDOLASE C"/>
    <property type="match status" value="1"/>
</dbReference>
<dbReference type="GO" id="GO:0005975">
    <property type="term" value="P:carbohydrate metabolic process"/>
    <property type="evidence" value="ECO:0007669"/>
    <property type="project" value="InterPro"/>
</dbReference>
<organism evidence="3 4">
    <name type="scientific">Enterococcus casseliflavus</name>
    <name type="common">Enterococcus flavescens</name>
    <dbReference type="NCBI Taxonomy" id="37734"/>
    <lineage>
        <taxon>Bacteria</taxon>
        <taxon>Bacillati</taxon>
        <taxon>Bacillota</taxon>
        <taxon>Bacilli</taxon>
        <taxon>Lactobacillales</taxon>
        <taxon>Enterococcaceae</taxon>
        <taxon>Enterococcus</taxon>
    </lineage>
</organism>
<dbReference type="Pfam" id="PF00923">
    <property type="entry name" value="TAL_FSA"/>
    <property type="match status" value="1"/>
</dbReference>
<evidence type="ECO:0000256" key="2">
    <source>
        <dbReference type="ARBA" id="ARBA00023270"/>
    </source>
</evidence>
<keyword evidence="2" id="KW-0704">Schiff base</keyword>
<name>A0A415EQI2_ENTCA</name>
<reference evidence="3 4" key="1">
    <citation type="submission" date="2018-08" db="EMBL/GenBank/DDBJ databases">
        <title>A genome reference for cultivated species of the human gut microbiota.</title>
        <authorList>
            <person name="Zou Y."/>
            <person name="Xue W."/>
            <person name="Luo G."/>
        </authorList>
    </citation>
    <scope>NUCLEOTIDE SEQUENCE [LARGE SCALE GENOMIC DNA]</scope>
    <source>
        <strain evidence="3 4">AF48-16</strain>
    </source>
</reference>
<dbReference type="CDD" id="cd00956">
    <property type="entry name" value="Transaldolase_FSA"/>
    <property type="match status" value="1"/>
</dbReference>
<dbReference type="InterPro" id="IPR033919">
    <property type="entry name" value="TSA/FSA_arc/bac"/>
</dbReference>
<dbReference type="GO" id="GO:0016832">
    <property type="term" value="F:aldehyde-lyase activity"/>
    <property type="evidence" value="ECO:0007669"/>
    <property type="project" value="InterPro"/>
</dbReference>
<protein>
    <submittedName>
        <fullName evidence="3">Fructose-6-phosphate aldolase</fullName>
    </submittedName>
</protein>
<accession>A0A415EQI2</accession>
<dbReference type="NCBIfam" id="NF009299">
    <property type="entry name" value="PRK12656.1"/>
    <property type="match status" value="1"/>
</dbReference>
<dbReference type="AlphaFoldDB" id="A0A415EQI2"/>
<dbReference type="InterPro" id="IPR001585">
    <property type="entry name" value="TAL/FSA"/>
</dbReference>
<evidence type="ECO:0000313" key="4">
    <source>
        <dbReference type="Proteomes" id="UP000286288"/>
    </source>
</evidence>
<comment type="subcellular location">
    <subcellularLocation>
        <location evidence="1">Cytoplasm</location>
    </subcellularLocation>
</comment>
<dbReference type="Gene3D" id="3.20.20.70">
    <property type="entry name" value="Aldolase class I"/>
    <property type="match status" value="1"/>
</dbReference>
<dbReference type="GO" id="GO:0005737">
    <property type="term" value="C:cytoplasm"/>
    <property type="evidence" value="ECO:0007669"/>
    <property type="project" value="UniProtKB-SubCell"/>
</dbReference>
<dbReference type="Proteomes" id="UP000286288">
    <property type="component" value="Unassembled WGS sequence"/>
</dbReference>
<evidence type="ECO:0000313" key="3">
    <source>
        <dbReference type="EMBL" id="RHK05617.1"/>
    </source>
</evidence>
<evidence type="ECO:0000256" key="1">
    <source>
        <dbReference type="ARBA" id="ARBA00004496"/>
    </source>
</evidence>
<sequence>MEFFLDTVNLEEITHYQKVLPLAGVTSNPTILKAAGNIDFFTHLQAVKERIGEASLHVQVVGETVDEMILDAETIINKLGKEVYVKIPVNENGLEAIKRLKEREFNLTATAIYTELQGFLAIGAGVDYLAPYYNRMENINVDAPTVIESLAQAIRTTQAQSKILAASFKNTTQMNRAIRAGAHALTADPDIYRQGLAMPSIQKAVTDFHNDWVETFKSPSIQGLCQ</sequence>
<gene>
    <name evidence="3" type="ORF">DW084_12780</name>
</gene>
<proteinExistence type="predicted"/>
<dbReference type="InterPro" id="IPR013785">
    <property type="entry name" value="Aldolase_TIM"/>
</dbReference>